<dbReference type="PANTHER" id="PTHR10192:SF5">
    <property type="entry name" value="GEPHYRIN"/>
    <property type="match status" value="1"/>
</dbReference>
<comment type="function">
    <text evidence="2 13">Catalyzes the insertion of molybdate into adenylated molybdopterin with the concomitant release of AMP.</text>
</comment>
<reference evidence="15" key="1">
    <citation type="submission" date="2020-01" db="EMBL/GenBank/DDBJ databases">
        <authorList>
            <person name="Meier V. D."/>
            <person name="Meier V D."/>
        </authorList>
    </citation>
    <scope>NUCLEOTIDE SEQUENCE</scope>
    <source>
        <strain evidence="15">HLG_WM_MAG_07</strain>
    </source>
</reference>
<dbReference type="GO" id="GO:0005829">
    <property type="term" value="C:cytosol"/>
    <property type="evidence" value="ECO:0007669"/>
    <property type="project" value="TreeGrafter"/>
</dbReference>
<evidence type="ECO:0000256" key="11">
    <source>
        <dbReference type="ARBA" id="ARBA00023150"/>
    </source>
</evidence>
<evidence type="ECO:0000256" key="1">
    <source>
        <dbReference type="ARBA" id="ARBA00001946"/>
    </source>
</evidence>
<dbReference type="FunFam" id="2.40.340.10:FF:000003">
    <property type="entry name" value="Molybdopterin molybdenumtransferase"/>
    <property type="match status" value="1"/>
</dbReference>
<evidence type="ECO:0000256" key="4">
    <source>
        <dbReference type="ARBA" id="ARBA00010763"/>
    </source>
</evidence>
<evidence type="ECO:0000256" key="7">
    <source>
        <dbReference type="ARBA" id="ARBA00022505"/>
    </source>
</evidence>
<keyword evidence="11 13" id="KW-0501">Molybdenum cofactor biosynthesis</keyword>
<dbReference type="SUPFAM" id="SSF63867">
    <property type="entry name" value="MoeA C-terminal domain-like"/>
    <property type="match status" value="1"/>
</dbReference>
<name>A0A6S6TYB6_9GAMM</name>
<dbReference type="GO" id="GO:0006777">
    <property type="term" value="P:Mo-molybdopterin cofactor biosynthetic process"/>
    <property type="evidence" value="ECO:0007669"/>
    <property type="project" value="UniProtKB-UniRule"/>
</dbReference>
<comment type="similarity">
    <text evidence="4 13">Belongs to the MoeA family.</text>
</comment>
<dbReference type="InterPro" id="IPR001453">
    <property type="entry name" value="MoaB/Mog_dom"/>
</dbReference>
<dbReference type="AlphaFoldDB" id="A0A6S6TYB6"/>
<evidence type="ECO:0000256" key="10">
    <source>
        <dbReference type="ARBA" id="ARBA00022842"/>
    </source>
</evidence>
<dbReference type="Gene3D" id="3.40.980.10">
    <property type="entry name" value="MoaB/Mog-like domain"/>
    <property type="match status" value="1"/>
</dbReference>
<dbReference type="Pfam" id="PF00994">
    <property type="entry name" value="MoCF_biosynth"/>
    <property type="match status" value="1"/>
</dbReference>
<evidence type="ECO:0000256" key="6">
    <source>
        <dbReference type="ARBA" id="ARBA00021108"/>
    </source>
</evidence>
<dbReference type="EC" id="2.10.1.1" evidence="5 13"/>
<evidence type="ECO:0000313" key="15">
    <source>
        <dbReference type="EMBL" id="CAA6821800.1"/>
    </source>
</evidence>
<protein>
    <recommendedName>
        <fullName evidence="6 13">Molybdopterin molybdenumtransferase</fullName>
        <ecNumber evidence="5 13">2.10.1.1</ecNumber>
    </recommendedName>
</protein>
<dbReference type="Gene3D" id="2.170.190.11">
    <property type="entry name" value="Molybdopterin biosynthesis moea protein, domain 3"/>
    <property type="match status" value="1"/>
</dbReference>
<dbReference type="CDD" id="cd00887">
    <property type="entry name" value="MoeA"/>
    <property type="match status" value="1"/>
</dbReference>
<dbReference type="InterPro" id="IPR036688">
    <property type="entry name" value="MoeA_C_domain_IV_sf"/>
</dbReference>
<dbReference type="InterPro" id="IPR005110">
    <property type="entry name" value="MoeA_linker/N"/>
</dbReference>
<evidence type="ECO:0000256" key="9">
    <source>
        <dbReference type="ARBA" id="ARBA00022723"/>
    </source>
</evidence>
<dbReference type="UniPathway" id="UPA00344"/>
<keyword evidence="9 13" id="KW-0479">Metal-binding</keyword>
<dbReference type="PANTHER" id="PTHR10192">
    <property type="entry name" value="MOLYBDOPTERIN BIOSYNTHESIS PROTEIN"/>
    <property type="match status" value="1"/>
</dbReference>
<dbReference type="SUPFAM" id="SSF53218">
    <property type="entry name" value="Molybdenum cofactor biosynthesis proteins"/>
    <property type="match status" value="1"/>
</dbReference>
<dbReference type="NCBIfam" id="NF045515">
    <property type="entry name" value="Glp_gephyrin"/>
    <property type="match status" value="1"/>
</dbReference>
<dbReference type="GO" id="GO:0046872">
    <property type="term" value="F:metal ion binding"/>
    <property type="evidence" value="ECO:0007669"/>
    <property type="project" value="UniProtKB-UniRule"/>
</dbReference>
<dbReference type="Pfam" id="PF03453">
    <property type="entry name" value="MoeA_N"/>
    <property type="match status" value="1"/>
</dbReference>
<evidence type="ECO:0000256" key="13">
    <source>
        <dbReference type="RuleBase" id="RU365090"/>
    </source>
</evidence>
<comment type="cofactor">
    <cofactor evidence="1 13">
        <name>Mg(2+)</name>
        <dbReference type="ChEBI" id="CHEBI:18420"/>
    </cofactor>
</comment>
<evidence type="ECO:0000256" key="12">
    <source>
        <dbReference type="ARBA" id="ARBA00047317"/>
    </source>
</evidence>
<dbReference type="InterPro" id="IPR038987">
    <property type="entry name" value="MoeA-like"/>
</dbReference>
<evidence type="ECO:0000259" key="14">
    <source>
        <dbReference type="SMART" id="SM00852"/>
    </source>
</evidence>
<keyword evidence="10 13" id="KW-0460">Magnesium</keyword>
<dbReference type="Pfam" id="PF03454">
    <property type="entry name" value="MoeA_C"/>
    <property type="match status" value="1"/>
</dbReference>
<dbReference type="SMART" id="SM00852">
    <property type="entry name" value="MoCF_biosynth"/>
    <property type="match status" value="1"/>
</dbReference>
<dbReference type="InterPro" id="IPR036425">
    <property type="entry name" value="MoaB/Mog-like_dom_sf"/>
</dbReference>
<dbReference type="FunFam" id="2.170.190.11:FF:000001">
    <property type="entry name" value="Molybdopterin molybdenumtransferase"/>
    <property type="match status" value="1"/>
</dbReference>
<dbReference type="InterPro" id="IPR005111">
    <property type="entry name" value="MoeA_C_domain_IV"/>
</dbReference>
<evidence type="ECO:0000256" key="3">
    <source>
        <dbReference type="ARBA" id="ARBA00005046"/>
    </source>
</evidence>
<organism evidence="15">
    <name type="scientific">uncultured Thiotrichaceae bacterium</name>
    <dbReference type="NCBI Taxonomy" id="298394"/>
    <lineage>
        <taxon>Bacteria</taxon>
        <taxon>Pseudomonadati</taxon>
        <taxon>Pseudomonadota</taxon>
        <taxon>Gammaproteobacteria</taxon>
        <taxon>Thiotrichales</taxon>
        <taxon>Thiotrichaceae</taxon>
        <taxon>environmental samples</taxon>
    </lineage>
</organism>
<dbReference type="InterPro" id="IPR036135">
    <property type="entry name" value="MoeA_linker/N_sf"/>
</dbReference>
<accession>A0A6S6TYB6</accession>
<evidence type="ECO:0000256" key="5">
    <source>
        <dbReference type="ARBA" id="ARBA00013269"/>
    </source>
</evidence>
<dbReference type="Gene3D" id="3.90.105.10">
    <property type="entry name" value="Molybdopterin biosynthesis moea protein, domain 2"/>
    <property type="match status" value="1"/>
</dbReference>
<dbReference type="NCBIfam" id="TIGR00177">
    <property type="entry name" value="molyb_syn"/>
    <property type="match status" value="1"/>
</dbReference>
<dbReference type="EMBL" id="CACVAY010000106">
    <property type="protein sequence ID" value="CAA6821800.1"/>
    <property type="molecule type" value="Genomic_DNA"/>
</dbReference>
<keyword evidence="7 13" id="KW-0500">Molybdenum</keyword>
<feature type="domain" description="MoaB/Mog" evidence="14">
    <location>
        <begin position="196"/>
        <end position="333"/>
    </location>
</feature>
<sequence>MKKTVQHDPSCADDFDPASITIDQARLNIEDDISPITGKEKIALRSALNRVLAEGIQSPIKVPAHNNSAMDGYALAGSDLPADEVKSYVVIGTAFAGKPFPSTCQPGQVVRIMTGAVIPEGCDTVVMQEHVQSSDETNIEIGEGHRTGQNVRMAGEDIAQGTTVIEAGRRLTPSDLGILASVGVAEVNVFRRPRVAFFSTGDELKSVGETLNAGDIFDSNRYSLYGMLTRMDVEILDMGVVRDDPQALRDALLMAADMADLIITSGGVSVGEADYIKTILDEIGDIRFWKIGMKPGRPLTFGKINNARFFGLPGNPVSVMVTFYQFVQPALHYLSSGKTKAPITIPAICTTSLRKRPGRFEFQRGIYEQDENGKLTVKKTGQQGSGILSSMSHANCFILLPVELTSVAEGEIVQIQPFEGFI</sequence>
<dbReference type="InterPro" id="IPR008284">
    <property type="entry name" value="MoCF_biosynth_CS"/>
</dbReference>
<keyword evidence="8 13" id="KW-0808">Transferase</keyword>
<comment type="pathway">
    <text evidence="3 13">Cofactor biosynthesis; molybdopterin biosynthesis.</text>
</comment>
<dbReference type="Gene3D" id="2.40.340.10">
    <property type="entry name" value="MoeA, C-terminal, domain IV"/>
    <property type="match status" value="1"/>
</dbReference>
<dbReference type="FunFam" id="3.40.980.10:FF:000004">
    <property type="entry name" value="Molybdopterin molybdenumtransferase"/>
    <property type="match status" value="1"/>
</dbReference>
<dbReference type="PROSITE" id="PS01079">
    <property type="entry name" value="MOCF_BIOSYNTHESIS_2"/>
    <property type="match status" value="1"/>
</dbReference>
<evidence type="ECO:0000256" key="2">
    <source>
        <dbReference type="ARBA" id="ARBA00002901"/>
    </source>
</evidence>
<dbReference type="GO" id="GO:0061599">
    <property type="term" value="F:molybdopterin molybdotransferase activity"/>
    <property type="evidence" value="ECO:0007669"/>
    <property type="project" value="UniProtKB-UniRule"/>
</dbReference>
<comment type="catalytic activity">
    <reaction evidence="12">
        <text>adenylyl-molybdopterin + molybdate = Mo-molybdopterin + AMP + H(+)</text>
        <dbReference type="Rhea" id="RHEA:35047"/>
        <dbReference type="ChEBI" id="CHEBI:15378"/>
        <dbReference type="ChEBI" id="CHEBI:36264"/>
        <dbReference type="ChEBI" id="CHEBI:62727"/>
        <dbReference type="ChEBI" id="CHEBI:71302"/>
        <dbReference type="ChEBI" id="CHEBI:456215"/>
        <dbReference type="EC" id="2.10.1.1"/>
    </reaction>
</comment>
<proteinExistence type="inferred from homology"/>
<evidence type="ECO:0000256" key="8">
    <source>
        <dbReference type="ARBA" id="ARBA00022679"/>
    </source>
</evidence>
<dbReference type="SUPFAM" id="SSF63882">
    <property type="entry name" value="MoeA N-terminal region -like"/>
    <property type="match status" value="1"/>
</dbReference>
<gene>
    <name evidence="15" type="ORF">HELGO_WM20250</name>
</gene>